<reference evidence="3" key="1">
    <citation type="submission" date="2015-09" db="EMBL/GenBank/DDBJ databases">
        <authorList>
            <person name="Wibberg D."/>
        </authorList>
    </citation>
    <scope>NUCLEOTIDE SEQUENCE [LARGE SCALE GENOMIC DNA]</scope>
    <source>
        <strain evidence="3">SD1D</strain>
    </source>
</reference>
<sequence>MDECQLTIFVSTLACTLAKCLTTEELTLLSATLVQLGDSLATILTKRELCEESSANSKL</sequence>
<dbReference type="EMBL" id="LN879430">
    <property type="protein sequence ID" value="CUH93189.1"/>
    <property type="molecule type" value="Genomic_DNA"/>
</dbReference>
<dbReference type="Pfam" id="PF20564">
    <property type="entry name" value="DUF6774"/>
    <property type="match status" value="1"/>
</dbReference>
<name>A0A0K8J6Z6_9FIRM</name>
<dbReference type="InterPro" id="IPR046665">
    <property type="entry name" value="DUF6774"/>
</dbReference>
<dbReference type="KEGG" id="hsd:SD1D_1644"/>
<keyword evidence="3" id="KW-1185">Reference proteome</keyword>
<dbReference type="RefSeq" id="WP_058258453.1">
    <property type="nucleotide sequence ID" value="NZ_DUPS01000069.1"/>
</dbReference>
<protein>
    <recommendedName>
        <fullName evidence="1">DUF6774 domain-containing protein</fullName>
    </recommendedName>
</protein>
<accession>A0A0K8J6Z6</accession>
<feature type="domain" description="DUF6774" evidence="1">
    <location>
        <begin position="23"/>
        <end position="50"/>
    </location>
</feature>
<evidence type="ECO:0000313" key="2">
    <source>
        <dbReference type="EMBL" id="CUH93189.1"/>
    </source>
</evidence>
<dbReference type="AlphaFoldDB" id="A0A0K8J6Z6"/>
<gene>
    <name evidence="2" type="ORF">SD1D_1644</name>
</gene>
<evidence type="ECO:0000259" key="1">
    <source>
        <dbReference type="Pfam" id="PF20564"/>
    </source>
</evidence>
<organism evidence="2 3">
    <name type="scientific">Herbinix luporum</name>
    <dbReference type="NCBI Taxonomy" id="1679721"/>
    <lineage>
        <taxon>Bacteria</taxon>
        <taxon>Bacillati</taxon>
        <taxon>Bacillota</taxon>
        <taxon>Clostridia</taxon>
        <taxon>Lachnospirales</taxon>
        <taxon>Lachnospiraceae</taxon>
        <taxon>Herbinix</taxon>
    </lineage>
</organism>
<dbReference type="Proteomes" id="UP000196053">
    <property type="component" value="Chromosome I"/>
</dbReference>
<proteinExistence type="predicted"/>
<evidence type="ECO:0000313" key="3">
    <source>
        <dbReference type="Proteomes" id="UP000196053"/>
    </source>
</evidence>